<protein>
    <submittedName>
        <fullName evidence="6">IS66 family transposase</fullName>
    </submittedName>
</protein>
<dbReference type="InterPro" id="IPR039552">
    <property type="entry name" value="IS66_C"/>
</dbReference>
<feature type="coiled-coil region" evidence="1">
    <location>
        <begin position="9"/>
        <end position="90"/>
    </location>
</feature>
<dbReference type="InterPro" id="IPR024463">
    <property type="entry name" value="Transposase_TnpC_homeodom"/>
</dbReference>
<organism evidence="6 7">
    <name type="scientific">Nitrospirillum viridazoti CBAmc</name>
    <dbReference type="NCBI Taxonomy" id="1441467"/>
    <lineage>
        <taxon>Bacteria</taxon>
        <taxon>Pseudomonadati</taxon>
        <taxon>Pseudomonadota</taxon>
        <taxon>Alphaproteobacteria</taxon>
        <taxon>Rhodospirillales</taxon>
        <taxon>Azospirillaceae</taxon>
        <taxon>Nitrospirillum</taxon>
        <taxon>Nitrospirillum viridazoti</taxon>
    </lineage>
</organism>
<dbReference type="InterPro" id="IPR004291">
    <property type="entry name" value="Transposase_IS66_central"/>
</dbReference>
<feature type="domain" description="Transposase IS66 zinc-finger binding" evidence="3">
    <location>
        <begin position="137"/>
        <end position="180"/>
    </location>
</feature>
<evidence type="ECO:0000256" key="1">
    <source>
        <dbReference type="SAM" id="Coils"/>
    </source>
</evidence>
<evidence type="ECO:0000259" key="2">
    <source>
        <dbReference type="Pfam" id="PF03050"/>
    </source>
</evidence>
<keyword evidence="7" id="KW-1185">Reference proteome</keyword>
<feature type="domain" description="Transposase TnpC homeodomain" evidence="4">
    <location>
        <begin position="54"/>
        <end position="131"/>
    </location>
</feature>
<proteinExistence type="predicted"/>
<evidence type="ECO:0000259" key="5">
    <source>
        <dbReference type="Pfam" id="PF13817"/>
    </source>
</evidence>
<feature type="domain" description="Transposase IS66 central" evidence="2">
    <location>
        <begin position="269"/>
        <end position="425"/>
    </location>
</feature>
<dbReference type="EMBL" id="CP022112">
    <property type="protein sequence ID" value="ASG24807.1"/>
    <property type="molecule type" value="Genomic_DNA"/>
</dbReference>
<dbReference type="AlphaFoldDB" id="A0A248K1E9"/>
<evidence type="ECO:0000313" key="7">
    <source>
        <dbReference type="Proteomes" id="UP000197153"/>
    </source>
</evidence>
<keyword evidence="1" id="KW-0175">Coiled coil</keyword>
<dbReference type="Pfam" id="PF13005">
    <property type="entry name" value="zf-IS66"/>
    <property type="match status" value="1"/>
</dbReference>
<dbReference type="PANTHER" id="PTHR33678">
    <property type="entry name" value="BLL1576 PROTEIN"/>
    <property type="match status" value="1"/>
</dbReference>
<dbReference type="Proteomes" id="UP000197153">
    <property type="component" value="Chromosome 3"/>
</dbReference>
<name>A0A248K1E9_9PROT</name>
<dbReference type="Pfam" id="PF13007">
    <property type="entry name" value="LZ_Tnp_IS66"/>
    <property type="match status" value="1"/>
</dbReference>
<dbReference type="Pfam" id="PF13817">
    <property type="entry name" value="DDE_Tnp_IS66_C"/>
    <property type="match status" value="1"/>
</dbReference>
<dbReference type="Pfam" id="PF03050">
    <property type="entry name" value="DDE_Tnp_IS66"/>
    <property type="match status" value="1"/>
</dbReference>
<dbReference type="PANTHER" id="PTHR33678:SF1">
    <property type="entry name" value="BLL1576 PROTEIN"/>
    <property type="match status" value="1"/>
</dbReference>
<evidence type="ECO:0000259" key="4">
    <source>
        <dbReference type="Pfam" id="PF13007"/>
    </source>
</evidence>
<accession>A0A248K1E9</accession>
<dbReference type="InterPro" id="IPR052344">
    <property type="entry name" value="Transposase-related"/>
</dbReference>
<reference evidence="6 7" key="1">
    <citation type="submission" date="2017-06" db="EMBL/GenBank/DDBJ databases">
        <title>Complete genome sequence of Nitrospirillum amazonense strain CBAmC, an endophytic nitrogen-fixing and plant growth-promoting bacterium, isolated from sugarcane.</title>
        <authorList>
            <person name="Schwab S."/>
            <person name="dos Santos Teixeira K.R."/>
            <person name="Simoes Araujo J.L."/>
            <person name="Soares Vidal M."/>
            <person name="Borges de Freitas H.R."/>
            <person name="Rivello Crivelaro A.L."/>
            <person name="Bueno de Camargo Nunes A."/>
            <person name="dos Santos C.M."/>
            <person name="Palmeira da Silva Rosa D."/>
            <person name="da Silva Padilha D."/>
            <person name="da Silva E."/>
            <person name="Araujo Terra L."/>
            <person name="Soares Mendes V."/>
            <person name="Farinelli L."/>
            <person name="Magalhaes Cruz L."/>
            <person name="Baldani J.I."/>
        </authorList>
    </citation>
    <scope>NUCLEOTIDE SEQUENCE [LARGE SCALE GENOMIC DNA]</scope>
    <source>
        <strain evidence="6 7">CBAmC</strain>
    </source>
</reference>
<evidence type="ECO:0000259" key="3">
    <source>
        <dbReference type="Pfam" id="PF13005"/>
    </source>
</evidence>
<evidence type="ECO:0000313" key="6">
    <source>
        <dbReference type="EMBL" id="ASG24807.1"/>
    </source>
</evidence>
<dbReference type="KEGG" id="nao:Y958_24160"/>
<sequence length="475" mass="51960">MPAPLPNEVEALRAIIAAQAAELEAERRRREASETELAAAKAGLVAKALEMEKLKIQLARLRRMQFGSSSEKIAREIEQLELSLEDLEATTAAEATMAGAELLPTALPEAPEARARAGRRKLPEHLPRTEIVHAPHDTCPSCGSTLRKVGEDVTEVLDYIPARFTVIRHVRPALSCRCCEGMVQAPMPSLPIERGLPSAGLLAHVLIAKYCDHLPLYRQSAIYAREGVELERSLLADWVGKAAALMAPLANAIAQHVLAGSVLHADDTPGHLHADGYGGFDALYDGGRIAEVACMAHVRRKFFDEHVETGSPLAAEMLKRIGVLFDIERSLVGLSAEERSLLRQAKARPALDELAAFLDATLLRIPGKGDLAKAIRYARSRWTALTRYVDDGRLELSNNAAERAIRPLAIGRRNWMFAGSDAGGERAAAIYTITQTVKLNGLDPQAYLRDVLDRIADHPINRITDLLPWNIVQMP</sequence>
<gene>
    <name evidence="6" type="ORF">Y958_24160</name>
</gene>
<dbReference type="InterPro" id="IPR024474">
    <property type="entry name" value="Znf_dom_IS66"/>
</dbReference>
<dbReference type="NCBIfam" id="NF033517">
    <property type="entry name" value="transpos_IS66"/>
    <property type="match status" value="2"/>
</dbReference>
<feature type="domain" description="Transposase IS66 C-terminal" evidence="5">
    <location>
        <begin position="432"/>
        <end position="469"/>
    </location>
</feature>